<feature type="region of interest" description="Disordered" evidence="4">
    <location>
        <begin position="174"/>
        <end position="197"/>
    </location>
</feature>
<dbReference type="AlphaFoldDB" id="A0A2S4NBC7"/>
<comment type="caution">
    <text evidence="6">The sequence shown here is derived from an EMBL/GenBank/DDBJ whole genome shotgun (WGS) entry which is preliminary data.</text>
</comment>
<evidence type="ECO:0000256" key="1">
    <source>
        <dbReference type="ARBA" id="ARBA00009091"/>
    </source>
</evidence>
<evidence type="ECO:0000256" key="3">
    <source>
        <dbReference type="SAM" id="Coils"/>
    </source>
</evidence>
<gene>
    <name evidence="6" type="ORF">Q361_101100</name>
</gene>
<organism evidence="6 7">
    <name type="scientific">Flavobacterium croceum DSM 17960</name>
    <dbReference type="NCBI Taxonomy" id="1121886"/>
    <lineage>
        <taxon>Bacteria</taxon>
        <taxon>Pseudomonadati</taxon>
        <taxon>Bacteroidota</taxon>
        <taxon>Flavobacteriia</taxon>
        <taxon>Flavobacteriales</taxon>
        <taxon>Flavobacteriaceae</taxon>
        <taxon>Flavobacterium</taxon>
    </lineage>
</organism>
<dbReference type="GO" id="GO:0050821">
    <property type="term" value="P:protein stabilization"/>
    <property type="evidence" value="ECO:0007669"/>
    <property type="project" value="TreeGrafter"/>
</dbReference>
<dbReference type="InterPro" id="IPR024930">
    <property type="entry name" value="Skp_dom_sf"/>
</dbReference>
<dbReference type="Proteomes" id="UP000237056">
    <property type="component" value="Unassembled WGS sequence"/>
</dbReference>
<name>A0A2S4NBC7_9FLAO</name>
<dbReference type="PROSITE" id="PS51257">
    <property type="entry name" value="PROKAR_LIPOPROTEIN"/>
    <property type="match status" value="1"/>
</dbReference>
<keyword evidence="3" id="KW-0175">Coiled coil</keyword>
<dbReference type="RefSeq" id="WP_103724749.1">
    <property type="nucleotide sequence ID" value="NZ_PQNY01000001.1"/>
</dbReference>
<evidence type="ECO:0000256" key="5">
    <source>
        <dbReference type="SAM" id="SignalP"/>
    </source>
</evidence>
<dbReference type="EMBL" id="PQNY01000001">
    <property type="protein sequence ID" value="POS03002.1"/>
    <property type="molecule type" value="Genomic_DNA"/>
</dbReference>
<reference evidence="6 7" key="1">
    <citation type="submission" date="2018-01" db="EMBL/GenBank/DDBJ databases">
        <title>Genomic Encyclopedia of Type Strains, Phase I: the one thousand microbial genomes (KMG-I) project.</title>
        <authorList>
            <person name="Goeker M."/>
        </authorList>
    </citation>
    <scope>NUCLEOTIDE SEQUENCE [LARGE SCALE GENOMIC DNA]</scope>
    <source>
        <strain evidence="6 7">DSM 17960</strain>
    </source>
</reference>
<dbReference type="GO" id="GO:0051082">
    <property type="term" value="F:unfolded protein binding"/>
    <property type="evidence" value="ECO:0007669"/>
    <property type="project" value="InterPro"/>
</dbReference>
<dbReference type="GO" id="GO:0005829">
    <property type="term" value="C:cytosol"/>
    <property type="evidence" value="ECO:0007669"/>
    <property type="project" value="TreeGrafter"/>
</dbReference>
<evidence type="ECO:0000256" key="4">
    <source>
        <dbReference type="SAM" id="MobiDB-lite"/>
    </source>
</evidence>
<dbReference type="PANTHER" id="PTHR35089:SF1">
    <property type="entry name" value="CHAPERONE PROTEIN SKP"/>
    <property type="match status" value="1"/>
</dbReference>
<comment type="similarity">
    <text evidence="1">Belongs to the Skp family.</text>
</comment>
<feature type="chain" id="PRO_5015453638" evidence="5">
    <location>
        <begin position="21"/>
        <end position="197"/>
    </location>
</feature>
<accession>A0A2S4NBC7</accession>
<protein>
    <submittedName>
        <fullName evidence="6">Periplasmic chaperone for outer membrane proteins Skp</fullName>
    </submittedName>
</protein>
<keyword evidence="2 5" id="KW-0732">Signal</keyword>
<feature type="coiled-coil region" evidence="3">
    <location>
        <begin position="36"/>
        <end position="111"/>
    </location>
</feature>
<dbReference type="SUPFAM" id="SSF111384">
    <property type="entry name" value="OmpH-like"/>
    <property type="match status" value="1"/>
</dbReference>
<evidence type="ECO:0000256" key="2">
    <source>
        <dbReference type="ARBA" id="ARBA00022729"/>
    </source>
</evidence>
<evidence type="ECO:0000313" key="7">
    <source>
        <dbReference type="Proteomes" id="UP000237056"/>
    </source>
</evidence>
<dbReference type="InterPro" id="IPR005632">
    <property type="entry name" value="Chaperone_Skp"/>
</dbReference>
<dbReference type="Pfam" id="PF03938">
    <property type="entry name" value="OmpH"/>
    <property type="match status" value="1"/>
</dbReference>
<keyword evidence="7" id="KW-1185">Reference proteome</keyword>
<feature type="signal peptide" evidence="5">
    <location>
        <begin position="1"/>
        <end position="20"/>
    </location>
</feature>
<dbReference type="Gene3D" id="3.30.910.20">
    <property type="entry name" value="Skp domain"/>
    <property type="match status" value="1"/>
</dbReference>
<dbReference type="OrthoDB" id="1145062at2"/>
<sequence>MKKTLSIFAIVLALFSCNNAPETKEFKTAYVDTSKLMEESTEAKDIEAKYKSKSEEKGSRIKEAADRLEAEKNSFQSNAQKNGQVWAQQKYAELQQRNQEIQYASQALMQELQAESGQEMDSLVKRYKKMFKDYGKEKGFDYIFGTGDVATVLYAKDSYDITKDLIKLVNDKYKSEAKSETKDETKKEDKTAAKDKK</sequence>
<proteinExistence type="inferred from homology"/>
<dbReference type="PANTHER" id="PTHR35089">
    <property type="entry name" value="CHAPERONE PROTEIN SKP"/>
    <property type="match status" value="1"/>
</dbReference>
<evidence type="ECO:0000313" key="6">
    <source>
        <dbReference type="EMBL" id="POS03002.1"/>
    </source>
</evidence>
<dbReference type="SMART" id="SM00935">
    <property type="entry name" value="OmpH"/>
    <property type="match status" value="1"/>
</dbReference>